<feature type="domain" description="Haem-binding uptake Tiki superfamily ChaN" evidence="7">
    <location>
        <begin position="147"/>
        <end position="217"/>
    </location>
</feature>
<evidence type="ECO:0000256" key="4">
    <source>
        <dbReference type="ARBA" id="ARBA00022989"/>
    </source>
</evidence>
<keyword evidence="4 6" id="KW-1133">Transmembrane helix</keyword>
<dbReference type="EMBL" id="HG994580">
    <property type="protein sequence ID" value="CAF2768596.1"/>
    <property type="molecule type" value="Genomic_DNA"/>
</dbReference>
<feature type="transmembrane region" description="Helical" evidence="6">
    <location>
        <begin position="44"/>
        <end position="75"/>
    </location>
</feature>
<dbReference type="PANTHER" id="PTHR11266">
    <property type="entry name" value="PEROXISOMAL MEMBRANE PROTEIN 2, PXMP2 MPV17"/>
    <property type="match status" value="1"/>
</dbReference>
<gene>
    <name evidence="8" type="ORF">LSAA_1069</name>
</gene>
<evidence type="ECO:0000256" key="5">
    <source>
        <dbReference type="ARBA" id="ARBA00023136"/>
    </source>
</evidence>
<keyword evidence="3 6" id="KW-0812">Transmembrane</keyword>
<dbReference type="AlphaFoldDB" id="A0A7R8H0E3"/>
<dbReference type="GO" id="GO:0016020">
    <property type="term" value="C:membrane"/>
    <property type="evidence" value="ECO:0007669"/>
    <property type="project" value="UniProtKB-SubCell"/>
</dbReference>
<evidence type="ECO:0000313" key="9">
    <source>
        <dbReference type="Proteomes" id="UP000675881"/>
    </source>
</evidence>
<comment type="subcellular location">
    <subcellularLocation>
        <location evidence="1">Membrane</location>
        <topology evidence="1">Multi-pass membrane protein</topology>
    </subcellularLocation>
</comment>
<dbReference type="Proteomes" id="UP000675881">
    <property type="component" value="Chromosome 1"/>
</dbReference>
<comment type="similarity">
    <text evidence="2 6">Belongs to the peroxisomal membrane protein PXMP2/4 family.</text>
</comment>
<protein>
    <submittedName>
        <fullName evidence="8">MPV17</fullName>
    </submittedName>
</protein>
<dbReference type="GO" id="GO:0061668">
    <property type="term" value="P:mitochondrial ribosome assembly"/>
    <property type="evidence" value="ECO:0007669"/>
    <property type="project" value="TreeGrafter"/>
</dbReference>
<evidence type="ECO:0000256" key="2">
    <source>
        <dbReference type="ARBA" id="ARBA00006824"/>
    </source>
</evidence>
<dbReference type="InterPro" id="IPR007248">
    <property type="entry name" value="Mpv17_PMP22"/>
</dbReference>
<sequence>MQRSRKIKIRNSSGKNIIKTYAMGDICQQKLESSNKKYNASRTLLMASSFGLTSGILCHYCPILILTCLSVAGLIERKKLDSFWSHISEKGVKLYIAEWFVWPPAQFVNFYFLPTRYRVAYDNLISLGYTTDIYPKASSNQGMGCFLIGENHMDPQRLSLQQRILEKVSCPELTLSLEFWDRSSQPVIHEYLSNLIDEDIFLRDSNPPENYTDYMGLIRHY</sequence>
<dbReference type="GO" id="GO:0005739">
    <property type="term" value="C:mitochondrion"/>
    <property type="evidence" value="ECO:0007669"/>
    <property type="project" value="TreeGrafter"/>
</dbReference>
<proteinExistence type="inferred from homology"/>
<evidence type="ECO:0000256" key="3">
    <source>
        <dbReference type="ARBA" id="ARBA00022692"/>
    </source>
</evidence>
<dbReference type="Gene3D" id="3.40.50.11550">
    <property type="match status" value="1"/>
</dbReference>
<dbReference type="OrthoDB" id="5345392at2759"/>
<dbReference type="InterPro" id="IPR007314">
    <property type="entry name" value="Cofac_haem-bd_dom"/>
</dbReference>
<dbReference type="Pfam" id="PF04117">
    <property type="entry name" value="Mpv17_PMP22"/>
    <property type="match status" value="1"/>
</dbReference>
<reference evidence="8" key="1">
    <citation type="submission" date="2021-02" db="EMBL/GenBank/DDBJ databases">
        <authorList>
            <person name="Bekaert M."/>
        </authorList>
    </citation>
    <scope>NUCLEOTIDE SEQUENCE</scope>
    <source>
        <strain evidence="8">IoA-00</strain>
    </source>
</reference>
<evidence type="ECO:0000256" key="6">
    <source>
        <dbReference type="RuleBase" id="RU363053"/>
    </source>
</evidence>
<keyword evidence="5 6" id="KW-0472">Membrane</keyword>
<evidence type="ECO:0000256" key="1">
    <source>
        <dbReference type="ARBA" id="ARBA00004141"/>
    </source>
</evidence>
<evidence type="ECO:0000259" key="7">
    <source>
        <dbReference type="Pfam" id="PF04187"/>
    </source>
</evidence>
<dbReference type="SUPFAM" id="SSF159501">
    <property type="entry name" value="EreA/ChaN-like"/>
    <property type="match status" value="1"/>
</dbReference>
<keyword evidence="9" id="KW-1185">Reference proteome</keyword>
<dbReference type="PANTHER" id="PTHR11266:SF8">
    <property type="entry name" value="MPV17-LIKE PROTEIN 2"/>
    <property type="match status" value="1"/>
</dbReference>
<comment type="caution">
    <text evidence="6">Lacks conserved residue(s) required for the propagation of feature annotation.</text>
</comment>
<evidence type="ECO:0000313" key="8">
    <source>
        <dbReference type="EMBL" id="CAF2768596.1"/>
    </source>
</evidence>
<dbReference type="Pfam" id="PF04187">
    <property type="entry name" value="Cofac_haem_bdg"/>
    <property type="match status" value="1"/>
</dbReference>
<name>A0A7R8H0E3_LEPSM</name>
<accession>A0A7R8H0E3</accession>
<organism evidence="8 9">
    <name type="scientific">Lepeophtheirus salmonis</name>
    <name type="common">Salmon louse</name>
    <name type="synonym">Caligus salmonis</name>
    <dbReference type="NCBI Taxonomy" id="72036"/>
    <lineage>
        <taxon>Eukaryota</taxon>
        <taxon>Metazoa</taxon>
        <taxon>Ecdysozoa</taxon>
        <taxon>Arthropoda</taxon>
        <taxon>Crustacea</taxon>
        <taxon>Multicrustacea</taxon>
        <taxon>Hexanauplia</taxon>
        <taxon>Copepoda</taxon>
        <taxon>Siphonostomatoida</taxon>
        <taxon>Caligidae</taxon>
        <taxon>Lepeophtheirus</taxon>
    </lineage>
</organism>